<organism evidence="1 2">
    <name type="scientific">Paramuricea clavata</name>
    <name type="common">Red gorgonian</name>
    <name type="synonym">Violescent sea-whip</name>
    <dbReference type="NCBI Taxonomy" id="317549"/>
    <lineage>
        <taxon>Eukaryota</taxon>
        <taxon>Metazoa</taxon>
        <taxon>Cnidaria</taxon>
        <taxon>Anthozoa</taxon>
        <taxon>Octocorallia</taxon>
        <taxon>Malacalcyonacea</taxon>
        <taxon>Plexauridae</taxon>
        <taxon>Paramuricea</taxon>
    </lineage>
</organism>
<protein>
    <submittedName>
        <fullName evidence="1">Uncharacterized protein</fullName>
    </submittedName>
</protein>
<dbReference type="Proteomes" id="UP001152795">
    <property type="component" value="Unassembled WGS sequence"/>
</dbReference>
<proteinExistence type="predicted"/>
<keyword evidence="2" id="KW-1185">Reference proteome</keyword>
<comment type="caution">
    <text evidence="1">The sequence shown here is derived from an EMBL/GenBank/DDBJ whole genome shotgun (WGS) entry which is preliminary data.</text>
</comment>
<dbReference type="AlphaFoldDB" id="A0A7D9HCC9"/>
<reference evidence="1" key="1">
    <citation type="submission" date="2020-04" db="EMBL/GenBank/DDBJ databases">
        <authorList>
            <person name="Alioto T."/>
            <person name="Alioto T."/>
            <person name="Gomez Garrido J."/>
        </authorList>
    </citation>
    <scope>NUCLEOTIDE SEQUENCE</scope>
    <source>
        <strain evidence="1">A484AB</strain>
    </source>
</reference>
<accession>A0A7D9HCC9</accession>
<gene>
    <name evidence="1" type="ORF">PACLA_8A070517</name>
</gene>
<dbReference type="EMBL" id="CACRXK020000254">
    <property type="protein sequence ID" value="CAB3980063.1"/>
    <property type="molecule type" value="Genomic_DNA"/>
</dbReference>
<evidence type="ECO:0000313" key="2">
    <source>
        <dbReference type="Proteomes" id="UP001152795"/>
    </source>
</evidence>
<name>A0A7D9HCC9_PARCT</name>
<evidence type="ECO:0000313" key="1">
    <source>
        <dbReference type="EMBL" id="CAB3980063.1"/>
    </source>
</evidence>
<sequence>MKDKPFKLDSLRDLPRYVSNDSYQTVLVVYYLVALGYFLGLSKSILVPLKIVPYLGFRVDSIHQAFRLILTKRDRFLQLVRELLGKPKVTVHDLKDEISHWLFLDNWDEPLPWRDKKHIVVSMATDASSSGWAGVA</sequence>